<comment type="caution">
    <text evidence="3">The sequence shown here is derived from an EMBL/GenBank/DDBJ whole genome shotgun (WGS) entry which is preliminary data.</text>
</comment>
<accession>A0A9K3KLM0</accession>
<proteinExistence type="inferred from homology"/>
<evidence type="ECO:0000313" key="3">
    <source>
        <dbReference type="EMBL" id="KAG7345033.1"/>
    </source>
</evidence>
<protein>
    <submittedName>
        <fullName evidence="3">NUDIX domain containing protein</fullName>
    </submittedName>
</protein>
<dbReference type="Pfam" id="PF00293">
    <property type="entry name" value="NUDIX"/>
    <property type="match status" value="1"/>
</dbReference>
<dbReference type="EMBL" id="JAGRRH010000022">
    <property type="protein sequence ID" value="KAG7345033.1"/>
    <property type="molecule type" value="Genomic_DNA"/>
</dbReference>
<dbReference type="PROSITE" id="PS51462">
    <property type="entry name" value="NUDIX"/>
    <property type="match status" value="1"/>
</dbReference>
<dbReference type="OrthoDB" id="206213at2759"/>
<sequence length="452" mass="50413">MHLEMAIKRVTTAFLVKGGRAGVAKHATSAQCSLHERDGLRIAIFHRCSTMPTFPNRYAACSGSIEAGEAPWETARRELHEETNFLVEYQAPTSPSIESGLFVDVDFVSPRSGEVNVIRVYPFVIHVVNDFELTLKGTEHDDFRWMSLDELEDLDQQSRTVPSLALAFHHATAGRFDKKVCKEEQQWASDKQNGASIMSKNALKLVMKSNTTDPARLSMLRPSMVTIVNCMQAVQKLLCSSHHSQQCISHLHRKDAANQVLRTLDQEFNRSIVYAVDAILQLYRDNDQSPLVVGTFSRSSTLVAVLNQLLDDHSHVLQIPILCSRSIPGGEGEFMALDLNKRAEGASVRAVCIHDDELKKKLSSLDVLLIGADCILEDKSAVVNKLGTKELASQAFGSCNYTNDRKCQVLCCTDRFKLWDDVFPPPLEDNLFELIPVSGHIDQLLLPPNESR</sequence>
<dbReference type="Proteomes" id="UP000693970">
    <property type="component" value="Unassembled WGS sequence"/>
</dbReference>
<reference evidence="3" key="1">
    <citation type="journal article" date="2021" name="Sci. Rep.">
        <title>Diploid genomic architecture of Nitzschia inconspicua, an elite biomass production diatom.</title>
        <authorList>
            <person name="Oliver A."/>
            <person name="Podell S."/>
            <person name="Pinowska A."/>
            <person name="Traller J.C."/>
            <person name="Smith S.R."/>
            <person name="McClure R."/>
            <person name="Beliaev A."/>
            <person name="Bohutskyi P."/>
            <person name="Hill E.A."/>
            <person name="Rabines A."/>
            <person name="Zheng H."/>
            <person name="Allen L.Z."/>
            <person name="Kuo A."/>
            <person name="Grigoriev I.V."/>
            <person name="Allen A.E."/>
            <person name="Hazlebeck D."/>
            <person name="Allen E.E."/>
        </authorList>
    </citation>
    <scope>NUCLEOTIDE SEQUENCE</scope>
    <source>
        <strain evidence="3">Hildebrandi</strain>
    </source>
</reference>
<evidence type="ECO:0000313" key="4">
    <source>
        <dbReference type="Proteomes" id="UP000693970"/>
    </source>
</evidence>
<reference evidence="3" key="2">
    <citation type="submission" date="2021-04" db="EMBL/GenBank/DDBJ databases">
        <authorList>
            <person name="Podell S."/>
        </authorList>
    </citation>
    <scope>NUCLEOTIDE SEQUENCE</scope>
    <source>
        <strain evidence="3">Hildebrandi</strain>
    </source>
</reference>
<evidence type="ECO:0000259" key="2">
    <source>
        <dbReference type="PROSITE" id="PS51462"/>
    </source>
</evidence>
<organism evidence="3 4">
    <name type="scientific">Nitzschia inconspicua</name>
    <dbReference type="NCBI Taxonomy" id="303405"/>
    <lineage>
        <taxon>Eukaryota</taxon>
        <taxon>Sar</taxon>
        <taxon>Stramenopiles</taxon>
        <taxon>Ochrophyta</taxon>
        <taxon>Bacillariophyta</taxon>
        <taxon>Bacillariophyceae</taxon>
        <taxon>Bacillariophycidae</taxon>
        <taxon>Bacillariales</taxon>
        <taxon>Bacillariaceae</taxon>
        <taxon>Nitzschia</taxon>
    </lineage>
</organism>
<keyword evidence="4" id="KW-1185">Reference proteome</keyword>
<comment type="similarity">
    <text evidence="1">Belongs to the eIF-2B alpha/beta/delta subunits family.</text>
</comment>
<dbReference type="InterPro" id="IPR000649">
    <property type="entry name" value="IF-2B-related"/>
</dbReference>
<evidence type="ECO:0000256" key="1">
    <source>
        <dbReference type="RuleBase" id="RU003814"/>
    </source>
</evidence>
<dbReference type="PROSITE" id="PS00893">
    <property type="entry name" value="NUDIX_BOX"/>
    <property type="match status" value="1"/>
</dbReference>
<dbReference type="Pfam" id="PF01008">
    <property type="entry name" value="IF-2B"/>
    <property type="match status" value="1"/>
</dbReference>
<name>A0A9K3KLM0_9STRA</name>
<dbReference type="InterPro" id="IPR000086">
    <property type="entry name" value="NUDIX_hydrolase_dom"/>
</dbReference>
<feature type="domain" description="Nudix hydrolase" evidence="2">
    <location>
        <begin position="24"/>
        <end position="168"/>
    </location>
</feature>
<dbReference type="AlphaFoldDB" id="A0A9K3KLM0"/>
<dbReference type="GO" id="GO:0016787">
    <property type="term" value="F:hydrolase activity"/>
    <property type="evidence" value="ECO:0007669"/>
    <property type="project" value="InterPro"/>
</dbReference>
<gene>
    <name evidence="3" type="ORF">IV203_032564</name>
</gene>
<dbReference type="InterPro" id="IPR020084">
    <property type="entry name" value="NUDIX_hydrolase_CS"/>
</dbReference>